<dbReference type="Proteomes" id="UP000002208">
    <property type="component" value="Chromosome"/>
</dbReference>
<dbReference type="AlphaFoldDB" id="C1CVA2"/>
<dbReference type="KEGG" id="ddr:Deide_12090"/>
<evidence type="ECO:0000256" key="2">
    <source>
        <dbReference type="ARBA" id="ARBA00022801"/>
    </source>
</evidence>
<evidence type="ECO:0000313" key="4">
    <source>
        <dbReference type="EMBL" id="ACO46119.2"/>
    </source>
</evidence>
<reference evidence="4 5" key="1">
    <citation type="journal article" date="2009" name="PLoS Genet.">
        <title>Alliance of proteomics and genomics to unravel the specificities of Sahara bacterium Deinococcus deserti.</title>
        <authorList>
            <person name="de Groot A."/>
            <person name="Dulermo R."/>
            <person name="Ortet P."/>
            <person name="Blanchard L."/>
            <person name="Guerin P."/>
            <person name="Fernandez B."/>
            <person name="Vacherie B."/>
            <person name="Dossat C."/>
            <person name="Jolivet E."/>
            <person name="Siguier P."/>
            <person name="Chandler M."/>
            <person name="Barakat M."/>
            <person name="Dedieu A."/>
            <person name="Barbe V."/>
            <person name="Heulin T."/>
            <person name="Sommer S."/>
            <person name="Achouak W."/>
            <person name="Armengaud J."/>
        </authorList>
    </citation>
    <scope>NUCLEOTIDE SEQUENCE [LARGE SCALE GENOMIC DNA]</scope>
    <source>
        <strain evidence="5">DSM 17065 / CIP 109153 / LMG 22923 / VCD115</strain>
    </source>
</reference>
<sequence length="122" mass="13476">MKDVRMMLDGVRFSLRAVILCIRDGHLLVNRTAGDDFWFLPGGAAGIGEDTRLAAAREWQEETGLAAGPMQLVGVVENFFGAPPRREHEVGFYYRMDAPTELPGGSFQLADNPDVQAEWLPV</sequence>
<evidence type="ECO:0000256" key="1">
    <source>
        <dbReference type="ARBA" id="ARBA00001946"/>
    </source>
</evidence>
<keyword evidence="5" id="KW-1185">Reference proteome</keyword>
<dbReference type="InterPro" id="IPR015797">
    <property type="entry name" value="NUDIX_hydrolase-like_dom_sf"/>
</dbReference>
<proteinExistence type="predicted"/>
<dbReference type="PANTHER" id="PTHR43046:SF16">
    <property type="entry name" value="ADP-RIBOSE PYROPHOSPHATASE YJHB-RELATED"/>
    <property type="match status" value="1"/>
</dbReference>
<dbReference type="STRING" id="546414.Deide_12090"/>
<dbReference type="Gene3D" id="3.90.79.10">
    <property type="entry name" value="Nucleoside Triphosphate Pyrophosphohydrolase"/>
    <property type="match status" value="1"/>
</dbReference>
<dbReference type="HOGENOM" id="CLU_037162_18_1_0"/>
<accession>C1CVA2</accession>
<organism evidence="4 5">
    <name type="scientific">Deinococcus deserti (strain DSM 17065 / CIP 109153 / LMG 22923 / VCD115)</name>
    <dbReference type="NCBI Taxonomy" id="546414"/>
    <lineage>
        <taxon>Bacteria</taxon>
        <taxon>Thermotogati</taxon>
        <taxon>Deinococcota</taxon>
        <taxon>Deinococci</taxon>
        <taxon>Deinococcales</taxon>
        <taxon>Deinococcaceae</taxon>
        <taxon>Deinococcus</taxon>
    </lineage>
</organism>
<dbReference type="PROSITE" id="PS51462">
    <property type="entry name" value="NUDIX"/>
    <property type="match status" value="1"/>
</dbReference>
<name>C1CVA2_DEIDV</name>
<dbReference type="Pfam" id="PF00293">
    <property type="entry name" value="NUDIX"/>
    <property type="match status" value="1"/>
</dbReference>
<evidence type="ECO:0000259" key="3">
    <source>
        <dbReference type="PROSITE" id="PS51462"/>
    </source>
</evidence>
<evidence type="ECO:0000313" key="5">
    <source>
        <dbReference type="Proteomes" id="UP000002208"/>
    </source>
</evidence>
<dbReference type="InterPro" id="IPR000086">
    <property type="entry name" value="NUDIX_hydrolase_dom"/>
</dbReference>
<feature type="domain" description="Nudix hydrolase" evidence="3">
    <location>
        <begin position="11"/>
        <end position="122"/>
    </location>
</feature>
<keyword evidence="2" id="KW-0378">Hydrolase</keyword>
<comment type="cofactor">
    <cofactor evidence="1">
        <name>Mg(2+)</name>
        <dbReference type="ChEBI" id="CHEBI:18420"/>
    </cofactor>
</comment>
<gene>
    <name evidence="4" type="ordered locus">Deide_12090</name>
</gene>
<dbReference type="eggNOG" id="COG1051">
    <property type="taxonomic scope" value="Bacteria"/>
</dbReference>
<dbReference type="RefSeq" id="WP_242402881.1">
    <property type="nucleotide sequence ID" value="NC_012526.1"/>
</dbReference>
<dbReference type="PaxDb" id="546414-Deide_12090"/>
<dbReference type="PANTHER" id="PTHR43046">
    <property type="entry name" value="GDP-MANNOSE MANNOSYL HYDROLASE"/>
    <property type="match status" value="1"/>
</dbReference>
<dbReference type="GO" id="GO:0016787">
    <property type="term" value="F:hydrolase activity"/>
    <property type="evidence" value="ECO:0007669"/>
    <property type="project" value="UniProtKB-KW"/>
</dbReference>
<protein>
    <submittedName>
        <fullName evidence="4">Putative MutT/nudix family protein</fullName>
    </submittedName>
</protein>
<dbReference type="CDD" id="cd04688">
    <property type="entry name" value="NUDIX_Hydrolase"/>
    <property type="match status" value="1"/>
</dbReference>
<dbReference type="EMBL" id="CP001114">
    <property type="protein sequence ID" value="ACO46119.2"/>
    <property type="molecule type" value="Genomic_DNA"/>
</dbReference>
<dbReference type="SUPFAM" id="SSF55811">
    <property type="entry name" value="Nudix"/>
    <property type="match status" value="1"/>
</dbReference>